<dbReference type="GO" id="GO:0000976">
    <property type="term" value="F:transcription cis-regulatory region binding"/>
    <property type="evidence" value="ECO:0007669"/>
    <property type="project" value="TreeGrafter"/>
</dbReference>
<comment type="caution">
    <text evidence="5">The sequence shown here is derived from an EMBL/GenBank/DDBJ whole genome shotgun (WGS) entry which is preliminary data.</text>
</comment>
<evidence type="ECO:0000256" key="2">
    <source>
        <dbReference type="PROSITE-ProRule" id="PRU00335"/>
    </source>
</evidence>
<feature type="compositionally biased region" description="Polar residues" evidence="3">
    <location>
        <begin position="1"/>
        <end position="11"/>
    </location>
</feature>
<feature type="region of interest" description="Disordered" evidence="3">
    <location>
        <begin position="1"/>
        <end position="20"/>
    </location>
</feature>
<evidence type="ECO:0000313" key="5">
    <source>
        <dbReference type="EMBL" id="NLR74338.1"/>
    </source>
</evidence>
<dbReference type="InterPro" id="IPR001647">
    <property type="entry name" value="HTH_TetR"/>
</dbReference>
<dbReference type="PANTHER" id="PTHR30055">
    <property type="entry name" value="HTH-TYPE TRANSCRIPTIONAL REGULATOR RUTR"/>
    <property type="match status" value="1"/>
</dbReference>
<dbReference type="Gene3D" id="1.10.357.10">
    <property type="entry name" value="Tetracycline Repressor, domain 2"/>
    <property type="match status" value="1"/>
</dbReference>
<dbReference type="PRINTS" id="PR00455">
    <property type="entry name" value="HTHTETR"/>
</dbReference>
<evidence type="ECO:0000256" key="3">
    <source>
        <dbReference type="SAM" id="MobiDB-lite"/>
    </source>
</evidence>
<reference evidence="5 6" key="1">
    <citation type="submission" date="2020-04" db="EMBL/GenBank/DDBJ databases">
        <title>Draft genome of Leeia sp. IMCC25680.</title>
        <authorList>
            <person name="Song J."/>
            <person name="Cho J.-C."/>
        </authorList>
    </citation>
    <scope>NUCLEOTIDE SEQUENCE [LARGE SCALE GENOMIC DNA]</scope>
    <source>
        <strain evidence="5 6">IMCC25680</strain>
    </source>
</reference>
<gene>
    <name evidence="5" type="ORF">HF682_04115</name>
</gene>
<dbReference type="PROSITE" id="PS50977">
    <property type="entry name" value="HTH_TETR_2"/>
    <property type="match status" value="1"/>
</dbReference>
<name>A0A847SB72_9NEIS</name>
<evidence type="ECO:0000259" key="4">
    <source>
        <dbReference type="PROSITE" id="PS50977"/>
    </source>
</evidence>
<keyword evidence="1 2" id="KW-0238">DNA-binding</keyword>
<dbReference type="GO" id="GO:0003700">
    <property type="term" value="F:DNA-binding transcription factor activity"/>
    <property type="evidence" value="ECO:0007669"/>
    <property type="project" value="TreeGrafter"/>
</dbReference>
<accession>A0A847SB72</accession>
<evidence type="ECO:0000256" key="1">
    <source>
        <dbReference type="ARBA" id="ARBA00023125"/>
    </source>
</evidence>
<keyword evidence="6" id="KW-1185">Reference proteome</keyword>
<sequence>MSTHSQKTSPDPQAKIPQRSRGIQRVDALLHAASEVFHEHGYTAATMSEVARRAGAPIGSLYQFFPNKALLADAVINRYADRLLQGMQAIQAEATLTPRQLARQLFALMLQMQQERAIALALVDAADPHSRRQQLRDALLLQLTTLLARLHPAQSAERHRLRAHYVLQQLKQIPSLHHEAQQQPGLLEEAERALHAYLKRE</sequence>
<dbReference type="EMBL" id="JABAIM010000001">
    <property type="protein sequence ID" value="NLR74338.1"/>
    <property type="molecule type" value="Genomic_DNA"/>
</dbReference>
<organism evidence="5 6">
    <name type="scientific">Leeia aquatica</name>
    <dbReference type="NCBI Taxonomy" id="2725557"/>
    <lineage>
        <taxon>Bacteria</taxon>
        <taxon>Pseudomonadati</taxon>
        <taxon>Pseudomonadota</taxon>
        <taxon>Betaproteobacteria</taxon>
        <taxon>Neisseriales</taxon>
        <taxon>Leeiaceae</taxon>
        <taxon>Leeia</taxon>
    </lineage>
</organism>
<protein>
    <submittedName>
        <fullName evidence="5">TetR/AcrR family transcriptional regulator</fullName>
    </submittedName>
</protein>
<feature type="domain" description="HTH tetR-type" evidence="4">
    <location>
        <begin position="23"/>
        <end position="83"/>
    </location>
</feature>
<feature type="DNA-binding region" description="H-T-H motif" evidence="2">
    <location>
        <begin position="46"/>
        <end position="65"/>
    </location>
</feature>
<dbReference type="Proteomes" id="UP000587991">
    <property type="component" value="Unassembled WGS sequence"/>
</dbReference>
<dbReference type="AlphaFoldDB" id="A0A847SB72"/>
<evidence type="ECO:0000313" key="6">
    <source>
        <dbReference type="Proteomes" id="UP000587991"/>
    </source>
</evidence>
<dbReference type="SUPFAM" id="SSF46689">
    <property type="entry name" value="Homeodomain-like"/>
    <property type="match status" value="1"/>
</dbReference>
<dbReference type="InterPro" id="IPR050109">
    <property type="entry name" value="HTH-type_TetR-like_transc_reg"/>
</dbReference>
<dbReference type="Pfam" id="PF00440">
    <property type="entry name" value="TetR_N"/>
    <property type="match status" value="1"/>
</dbReference>
<dbReference type="PANTHER" id="PTHR30055:SF226">
    <property type="entry name" value="HTH-TYPE TRANSCRIPTIONAL REGULATOR PKSA"/>
    <property type="match status" value="1"/>
</dbReference>
<dbReference type="RefSeq" id="WP_168875960.1">
    <property type="nucleotide sequence ID" value="NZ_JABAIM010000001.1"/>
</dbReference>
<dbReference type="InterPro" id="IPR009057">
    <property type="entry name" value="Homeodomain-like_sf"/>
</dbReference>
<proteinExistence type="predicted"/>